<keyword evidence="7 9" id="KW-1133">Transmembrane helix</keyword>
<dbReference type="GO" id="GO:0055085">
    <property type="term" value="P:transmembrane transport"/>
    <property type="evidence" value="ECO:0007669"/>
    <property type="project" value="InterPro"/>
</dbReference>
<keyword evidence="4" id="KW-1003">Cell membrane</keyword>
<keyword evidence="8 9" id="KW-0472">Membrane</keyword>
<feature type="transmembrane region" description="Helical" evidence="9">
    <location>
        <begin position="137"/>
        <end position="160"/>
    </location>
</feature>
<proteinExistence type="inferred from homology"/>
<dbReference type="PROSITE" id="PS50928">
    <property type="entry name" value="ABC_TM1"/>
    <property type="match status" value="1"/>
</dbReference>
<evidence type="ECO:0000256" key="5">
    <source>
        <dbReference type="ARBA" id="ARBA00022505"/>
    </source>
</evidence>
<keyword evidence="6 9" id="KW-0812">Transmembrane</keyword>
<evidence type="ECO:0000256" key="1">
    <source>
        <dbReference type="ARBA" id="ARBA00004651"/>
    </source>
</evidence>
<organism evidence="11">
    <name type="scientific">uncultured marine crenarchaeote AD1000-23-H12</name>
    <dbReference type="NCBI Taxonomy" id="526638"/>
    <lineage>
        <taxon>Archaea</taxon>
        <taxon>Nitrososphaerota</taxon>
        <taxon>Nitrososphaeria</taxon>
        <taxon>Nitrosopumilales</taxon>
        <taxon>environmental samples</taxon>
    </lineage>
</organism>
<feature type="domain" description="ABC transmembrane type-1" evidence="10">
    <location>
        <begin position="60"/>
        <end position="255"/>
    </location>
</feature>
<evidence type="ECO:0000256" key="7">
    <source>
        <dbReference type="ARBA" id="ARBA00022989"/>
    </source>
</evidence>
<name>B3V6F7_9ARCH</name>
<evidence type="ECO:0000256" key="9">
    <source>
        <dbReference type="RuleBase" id="RU363032"/>
    </source>
</evidence>
<comment type="subcellular location">
    <subcellularLocation>
        <location evidence="1 9">Cell membrane</location>
        <topology evidence="1 9">Multi-pass membrane protein</topology>
    </subcellularLocation>
</comment>
<dbReference type="AlphaFoldDB" id="B3V6F7"/>
<reference evidence="11" key="1">
    <citation type="journal article" date="2008" name="ISME J.">
        <title>Hindsight in the relative abundance, metabolic potential and genome dynamics of uncultivated marine archaea from comparative metagenomic analyses of bathypelagic plankton of different oceanic regions.</title>
        <authorList>
            <person name="Martin-Cuadrado A.B."/>
            <person name="Rodriguez-Valera F."/>
            <person name="Moreira D."/>
            <person name="Alba J.C."/>
            <person name="Ivars-Martinez E."/>
            <person name="Henn M.R."/>
            <person name="Talla E."/>
            <person name="Lopez-Garcia P."/>
        </authorList>
    </citation>
    <scope>NUCLEOTIDE SEQUENCE</scope>
</reference>
<feature type="transmembrane region" description="Helical" evidence="9">
    <location>
        <begin position="181"/>
        <end position="203"/>
    </location>
</feature>
<evidence type="ECO:0000256" key="6">
    <source>
        <dbReference type="ARBA" id="ARBA00022692"/>
    </source>
</evidence>
<dbReference type="Gene3D" id="1.10.3720.10">
    <property type="entry name" value="MetI-like"/>
    <property type="match status" value="1"/>
</dbReference>
<evidence type="ECO:0000256" key="2">
    <source>
        <dbReference type="ARBA" id="ARBA00009306"/>
    </source>
</evidence>
<dbReference type="EMBL" id="EU686635">
    <property type="protein sequence ID" value="ACF09881.1"/>
    <property type="molecule type" value="Genomic_DNA"/>
</dbReference>
<dbReference type="GO" id="GO:0005886">
    <property type="term" value="C:plasma membrane"/>
    <property type="evidence" value="ECO:0007669"/>
    <property type="project" value="UniProtKB-SubCell"/>
</dbReference>
<dbReference type="PANTHER" id="PTHR30183">
    <property type="entry name" value="MOLYBDENUM TRANSPORT SYSTEM PERMEASE PROTEIN MODB"/>
    <property type="match status" value="1"/>
</dbReference>
<keyword evidence="5" id="KW-0500">Molybdenum</keyword>
<evidence type="ECO:0000256" key="4">
    <source>
        <dbReference type="ARBA" id="ARBA00022475"/>
    </source>
</evidence>
<sequence length="270" mass="29681">MILNISKSNSIFLKGKFKLIFILLSVLLIIYIIYPVLNIINLITSESLSLMVRKEVYTSLVVSLFTATISTIIISSFGIPLGYILAKYNFRGKIIIHFLVLIPLVIPPLASGALLLGVFGPYSSLGSIVPFNLTQSLFGIIISQVYIASPFMILSSQTAFKAVDPSYEHASRILGKSEFDTFLLVTLPLSKLGLLVGLTLTWIRSLGELGATLMMAYNPNTISIRIFEDNALGGIYYATPSIISVILVIMLLLLMSNSIGRFRSSNLSWM</sequence>
<dbReference type="InterPro" id="IPR000515">
    <property type="entry name" value="MetI-like"/>
</dbReference>
<protein>
    <submittedName>
        <fullName evidence="11">NifC-like ABC-type porter</fullName>
    </submittedName>
</protein>
<dbReference type="PANTHER" id="PTHR30183:SF3">
    <property type="entry name" value="MOLYBDENUM TRANSPORT SYSTEM PERMEASE PROTEIN MODB"/>
    <property type="match status" value="1"/>
</dbReference>
<dbReference type="InterPro" id="IPR035906">
    <property type="entry name" value="MetI-like_sf"/>
</dbReference>
<dbReference type="SUPFAM" id="SSF161098">
    <property type="entry name" value="MetI-like"/>
    <property type="match status" value="1"/>
</dbReference>
<reference evidence="11" key="2">
    <citation type="submission" date="2008-05" db="EMBL/GenBank/DDBJ databases">
        <authorList>
            <person name="Martin-Cuadrado A.-B."/>
            <person name="Rodriguez-Valera F."/>
            <person name="Moreira D."/>
            <person name="Alba J.-C."/>
            <person name="Ivars-Martinez E."/>
            <person name="Henn M.R."/>
            <person name="Talla E."/>
            <person name="Lopez-Garcia P."/>
        </authorList>
    </citation>
    <scope>NUCLEOTIDE SEQUENCE</scope>
</reference>
<evidence type="ECO:0000259" key="10">
    <source>
        <dbReference type="PROSITE" id="PS50928"/>
    </source>
</evidence>
<dbReference type="CDD" id="cd06261">
    <property type="entry name" value="TM_PBP2"/>
    <property type="match status" value="1"/>
</dbReference>
<accession>B3V6F7</accession>
<feature type="transmembrane region" description="Helical" evidence="9">
    <location>
        <begin position="60"/>
        <end position="86"/>
    </location>
</feature>
<evidence type="ECO:0000256" key="8">
    <source>
        <dbReference type="ARBA" id="ARBA00023136"/>
    </source>
</evidence>
<evidence type="ECO:0000256" key="3">
    <source>
        <dbReference type="ARBA" id="ARBA00022448"/>
    </source>
</evidence>
<keyword evidence="3 9" id="KW-0813">Transport</keyword>
<feature type="transmembrane region" description="Helical" evidence="9">
    <location>
        <begin position="20"/>
        <end position="40"/>
    </location>
</feature>
<comment type="similarity">
    <text evidence="2 9">Belongs to the binding-protein-dependent transport system permease family.</text>
</comment>
<evidence type="ECO:0000313" key="11">
    <source>
        <dbReference type="EMBL" id="ACF09881.1"/>
    </source>
</evidence>
<feature type="transmembrane region" description="Helical" evidence="9">
    <location>
        <begin position="235"/>
        <end position="255"/>
    </location>
</feature>
<feature type="transmembrane region" description="Helical" evidence="9">
    <location>
        <begin position="98"/>
        <end position="117"/>
    </location>
</feature>
<dbReference type="Pfam" id="PF00528">
    <property type="entry name" value="BPD_transp_1"/>
    <property type="match status" value="1"/>
</dbReference>